<gene>
    <name evidence="20" type="ORF">LH440_08560</name>
    <name evidence="19" type="ORF">LHGZ1_2138</name>
</gene>
<comment type="catalytic activity">
    <reaction evidence="1 14">
        <text>ATP + protein L-histidine = ADP + protein N-phospho-L-histidine.</text>
        <dbReference type="EC" id="2.7.13.3"/>
    </reaction>
</comment>
<keyword evidence="3 14" id="KW-1003">Cell membrane</keyword>
<dbReference type="Pfam" id="PF02518">
    <property type="entry name" value="HATPase_c"/>
    <property type="match status" value="1"/>
</dbReference>
<accession>A0A248LKC4</accession>
<feature type="coiled-coil region" evidence="15">
    <location>
        <begin position="229"/>
        <end position="263"/>
    </location>
</feature>
<keyword evidence="5" id="KW-0597">Phosphoprotein</keyword>
<evidence type="ECO:0000313" key="21">
    <source>
        <dbReference type="Proteomes" id="UP000197424"/>
    </source>
</evidence>
<dbReference type="Gene3D" id="6.10.340.10">
    <property type="match status" value="1"/>
</dbReference>
<keyword evidence="11 16" id="KW-1133">Transmembrane helix</keyword>
<feature type="transmembrane region" description="Helical" evidence="16">
    <location>
        <begin position="175"/>
        <end position="195"/>
    </location>
</feature>
<dbReference type="Pfam" id="PF07730">
    <property type="entry name" value="HisKA_3"/>
    <property type="match status" value="1"/>
</dbReference>
<dbReference type="Proteomes" id="UP001200247">
    <property type="component" value="Unassembled WGS sequence"/>
</dbReference>
<dbReference type="InterPro" id="IPR003660">
    <property type="entry name" value="HAMP_dom"/>
</dbReference>
<feature type="domain" description="HAMP" evidence="18">
    <location>
        <begin position="192"/>
        <end position="244"/>
    </location>
</feature>
<feature type="transmembrane region" description="Helical" evidence="16">
    <location>
        <begin position="20"/>
        <end position="43"/>
    </location>
</feature>
<dbReference type="Gene3D" id="3.30.450.40">
    <property type="match status" value="1"/>
</dbReference>
<evidence type="ECO:0000313" key="19">
    <source>
        <dbReference type="EMBL" id="ASJ24969.1"/>
    </source>
</evidence>
<proteinExistence type="predicted"/>
<dbReference type="Proteomes" id="UP000197424">
    <property type="component" value="Chromosome"/>
</dbReference>
<evidence type="ECO:0000256" key="5">
    <source>
        <dbReference type="ARBA" id="ARBA00022553"/>
    </source>
</evidence>
<evidence type="ECO:0000256" key="12">
    <source>
        <dbReference type="ARBA" id="ARBA00023012"/>
    </source>
</evidence>
<dbReference type="CDD" id="cd06225">
    <property type="entry name" value="HAMP"/>
    <property type="match status" value="1"/>
</dbReference>
<dbReference type="InterPro" id="IPR003594">
    <property type="entry name" value="HATPase_dom"/>
</dbReference>
<dbReference type="GO" id="GO:0000155">
    <property type="term" value="F:phosphorelay sensor kinase activity"/>
    <property type="evidence" value="ECO:0007669"/>
    <property type="project" value="UniProtKB-UniRule"/>
</dbReference>
<dbReference type="PANTHER" id="PTHR24421:SF10">
    <property type="entry name" value="NITRATE_NITRITE SENSOR PROTEIN NARQ"/>
    <property type="match status" value="1"/>
</dbReference>
<evidence type="ECO:0000256" key="13">
    <source>
        <dbReference type="ARBA" id="ARBA00023136"/>
    </source>
</evidence>
<keyword evidence="4 14" id="KW-0997">Cell inner membrane</keyword>
<keyword evidence="7 16" id="KW-0812">Transmembrane</keyword>
<dbReference type="InterPro" id="IPR042295">
    <property type="entry name" value="NarX-like_N_sf"/>
</dbReference>
<dbReference type="Pfam" id="PF13675">
    <property type="entry name" value="PilJ"/>
    <property type="match status" value="1"/>
</dbReference>
<dbReference type="Gene3D" id="1.20.5.1930">
    <property type="match status" value="1"/>
</dbReference>
<dbReference type="EC" id="2.7.13.3" evidence="14"/>
<dbReference type="InterPro" id="IPR036890">
    <property type="entry name" value="HATPase_C_sf"/>
</dbReference>
<evidence type="ECO:0000256" key="15">
    <source>
        <dbReference type="SAM" id="Coils"/>
    </source>
</evidence>
<dbReference type="InterPro" id="IPR029016">
    <property type="entry name" value="GAF-like_dom_sf"/>
</dbReference>
<dbReference type="SUPFAM" id="SSF55781">
    <property type="entry name" value="GAF domain-like"/>
    <property type="match status" value="1"/>
</dbReference>
<dbReference type="PIRSF" id="PIRSF003167">
    <property type="entry name" value="STHK_NarX/NarQ"/>
    <property type="match status" value="1"/>
</dbReference>
<dbReference type="Pfam" id="PF13185">
    <property type="entry name" value="GAF_2"/>
    <property type="match status" value="1"/>
</dbReference>
<dbReference type="OrthoDB" id="9811306at2"/>
<dbReference type="SMART" id="SM00387">
    <property type="entry name" value="HATPase_c"/>
    <property type="match status" value="1"/>
</dbReference>
<keyword evidence="8 14" id="KW-0547">Nucleotide-binding</keyword>
<dbReference type="GO" id="GO:0005886">
    <property type="term" value="C:plasma membrane"/>
    <property type="evidence" value="ECO:0007669"/>
    <property type="project" value="UniProtKB-SubCell"/>
</dbReference>
<dbReference type="InterPro" id="IPR003018">
    <property type="entry name" value="GAF"/>
</dbReference>
<dbReference type="SUPFAM" id="SSF158472">
    <property type="entry name" value="HAMP domain-like"/>
    <property type="match status" value="1"/>
</dbReference>
<sequence>MKHIIFPDAMPWQRSLATKLMLLSLLWLMLAMVSIGFTLHLSWKLEGGAAAINDAGSLRKRTYHLAYLIASHAPAARIEHERQDFRVTLNNLRQGDPARPLFLPDNPEVHRMAALIDARWQNEVHPYVQRALRGEIQLTAVDFEDVVNDINLLVHLIELDNARNTTLLRFFQTSLIAMALIGCVTMLYLLYLLVIQPVRQLGAGMRKLHDGDLGARVKVASRDEFGVLSEGFNEMARRLQDLYANLEDKVREKTLSVEEKNRQLTALYQVTSFLHRPQTQTLDEMGEGFLQRVMALVGADAASLKFVDAQRGKLDQIVSVGLPDSLNVHETCVSVEQCPCGAALKQALPVAVHLNEVCAGDWPCRNTGFASLAVFHVRYHGQNVALLTLLFRTPRSVAEPDANLIETLASHLGTAIESRRLAERERQLAVAEERNLMAQGLHDSIAQSLSFLNLQVQMLESALEAGESEAAQENLAFIREGVAECYEDVRELLLNFRTRISKEEFPDAVRTLLARFEQQARVLTHLQLEGEGLPLNPEQQLQVIFILQEALSNIRKHAAAGKVEVNIRNGQDFEMDIVDDGYGFDQSALAARQARHVGLSIMRERATRIAATVDIMSRPGEGTRVSLVLPHKERALA</sequence>
<reference evidence="19" key="3">
    <citation type="submission" date="2017-06" db="EMBL/GenBank/DDBJ databases">
        <authorList>
            <person name="Kim H.J."/>
            <person name="Triplett B.A."/>
        </authorList>
    </citation>
    <scope>NUCLEOTIDE SEQUENCE</scope>
    <source>
        <strain evidence="19">HLGZ1</strain>
    </source>
</reference>
<keyword evidence="15" id="KW-0175">Coiled coil</keyword>
<organism evidence="19 21">
    <name type="scientific">Laribacter hongkongensis</name>
    <dbReference type="NCBI Taxonomy" id="168471"/>
    <lineage>
        <taxon>Bacteria</taxon>
        <taxon>Pseudomonadati</taxon>
        <taxon>Pseudomonadota</taxon>
        <taxon>Betaproteobacteria</taxon>
        <taxon>Neisseriales</taxon>
        <taxon>Aquaspirillaceae</taxon>
        <taxon>Laribacter</taxon>
    </lineage>
</organism>
<reference evidence="20 22" key="4">
    <citation type="submission" date="2021-10" db="EMBL/GenBank/DDBJ databases">
        <title>Whole-genome sequencing analysis of Laribacter hongkongensis: virulence gene profiles, carbohydrate-active enzyme prediction, and antimicrobial resistance characterization.</title>
        <authorList>
            <person name="Yuan P."/>
            <person name="Zhan Y."/>
            <person name="Chen D."/>
        </authorList>
    </citation>
    <scope>NUCLEOTIDE SEQUENCE [LARGE SCALE GENOMIC DNA]</scope>
    <source>
        <strain evidence="20 22">W67</strain>
    </source>
</reference>
<dbReference type="InterPro" id="IPR050482">
    <property type="entry name" value="Sensor_HK_TwoCompSys"/>
</dbReference>
<dbReference type="GO" id="GO:0046983">
    <property type="term" value="F:protein dimerization activity"/>
    <property type="evidence" value="ECO:0007669"/>
    <property type="project" value="UniProtKB-UniRule"/>
</dbReference>
<protein>
    <recommendedName>
        <fullName evidence="14">Sensor protein</fullName>
        <ecNumber evidence="14">2.7.13.3</ecNumber>
    </recommendedName>
</protein>
<dbReference type="GO" id="GO:0005524">
    <property type="term" value="F:ATP binding"/>
    <property type="evidence" value="ECO:0007669"/>
    <property type="project" value="UniProtKB-UniRule"/>
</dbReference>
<evidence type="ECO:0000313" key="20">
    <source>
        <dbReference type="EMBL" id="MCG9025951.1"/>
    </source>
</evidence>
<evidence type="ECO:0000313" key="22">
    <source>
        <dbReference type="Proteomes" id="UP001200247"/>
    </source>
</evidence>
<dbReference type="Gene3D" id="1.20.120.960">
    <property type="entry name" value="Histidine kinase NarX, sensor domain"/>
    <property type="match status" value="1"/>
</dbReference>
<name>A0A248LKC4_9NEIS</name>
<dbReference type="InterPro" id="IPR016380">
    <property type="entry name" value="Sig_transdc_His_kin_NarX/NarQ"/>
</dbReference>
<keyword evidence="10 14" id="KW-0067">ATP-binding</keyword>
<evidence type="ECO:0000256" key="3">
    <source>
        <dbReference type="ARBA" id="ARBA00022475"/>
    </source>
</evidence>
<dbReference type="PROSITE" id="PS50885">
    <property type="entry name" value="HAMP"/>
    <property type="match status" value="1"/>
</dbReference>
<evidence type="ECO:0000259" key="17">
    <source>
        <dbReference type="PROSITE" id="PS50109"/>
    </source>
</evidence>
<dbReference type="AlphaFoldDB" id="A0A248LKC4"/>
<reference evidence="19" key="1">
    <citation type="journal article" date="2017" name="J. Antimicrob. Chemother.">
        <title>Emergence and genomic analysis of MDR Laribacter hongkongensis strain HLGZ1 from Guangzhou, China.</title>
        <authorList>
            <person name="Wu H.K."/>
            <person name="Chen J.H."/>
            <person name="Yang L."/>
            <person name="Li A.R."/>
            <person name="Su D.H."/>
            <person name="Lin Y.P."/>
            <person name="Chen D.Q."/>
        </authorList>
    </citation>
    <scope>NUCLEOTIDE SEQUENCE</scope>
    <source>
        <strain evidence="19">HLGZ1</strain>
    </source>
</reference>
<dbReference type="EMBL" id="JAJAXM010000012">
    <property type="protein sequence ID" value="MCG9025951.1"/>
    <property type="molecule type" value="Genomic_DNA"/>
</dbReference>
<dbReference type="RefSeq" id="WP_012697548.1">
    <property type="nucleotide sequence ID" value="NZ_CP022115.1"/>
</dbReference>
<evidence type="ECO:0000256" key="7">
    <source>
        <dbReference type="ARBA" id="ARBA00022692"/>
    </source>
</evidence>
<evidence type="ECO:0000256" key="6">
    <source>
        <dbReference type="ARBA" id="ARBA00022679"/>
    </source>
</evidence>
<dbReference type="InterPro" id="IPR029095">
    <property type="entry name" value="NarX-like_N"/>
</dbReference>
<dbReference type="PROSITE" id="PS50109">
    <property type="entry name" value="HIS_KIN"/>
    <property type="match status" value="1"/>
</dbReference>
<comment type="subcellular location">
    <subcellularLocation>
        <location evidence="2">Cell inner membrane</location>
        <topology evidence="2">Multi-pass membrane protein</topology>
    </subcellularLocation>
</comment>
<evidence type="ECO:0000256" key="9">
    <source>
        <dbReference type="ARBA" id="ARBA00022777"/>
    </source>
</evidence>
<feature type="domain" description="Histidine kinase" evidence="17">
    <location>
        <begin position="440"/>
        <end position="633"/>
    </location>
</feature>
<evidence type="ECO:0000256" key="1">
    <source>
        <dbReference type="ARBA" id="ARBA00000085"/>
    </source>
</evidence>
<dbReference type="EMBL" id="CP022115">
    <property type="protein sequence ID" value="ASJ24969.1"/>
    <property type="molecule type" value="Genomic_DNA"/>
</dbReference>
<reference evidence="21" key="2">
    <citation type="submission" date="2017-06" db="EMBL/GenBank/DDBJ databases">
        <title>Whole genome sequence of Laribacter hongkongensis LHGZ1.</title>
        <authorList>
            <person name="Chen D."/>
            <person name="Wu H."/>
            <person name="Chen J."/>
        </authorList>
    </citation>
    <scope>NUCLEOTIDE SEQUENCE [LARGE SCALE GENOMIC DNA]</scope>
    <source>
        <strain evidence="21">LHGZ1</strain>
    </source>
</reference>
<dbReference type="Gene3D" id="3.30.565.10">
    <property type="entry name" value="Histidine kinase-like ATPase, C-terminal domain"/>
    <property type="match status" value="1"/>
</dbReference>
<evidence type="ECO:0000256" key="16">
    <source>
        <dbReference type="SAM" id="Phobius"/>
    </source>
</evidence>
<dbReference type="PANTHER" id="PTHR24421">
    <property type="entry name" value="NITRATE/NITRITE SENSOR PROTEIN NARX-RELATED"/>
    <property type="match status" value="1"/>
</dbReference>
<dbReference type="CDD" id="cd16917">
    <property type="entry name" value="HATPase_UhpB-NarQ-NarX-like"/>
    <property type="match status" value="1"/>
</dbReference>
<keyword evidence="9 14" id="KW-0418">Kinase</keyword>
<evidence type="ECO:0000256" key="4">
    <source>
        <dbReference type="ARBA" id="ARBA00022519"/>
    </source>
</evidence>
<dbReference type="OMA" id="PRAQIDN"/>
<keyword evidence="6 14" id="KW-0808">Transferase</keyword>
<evidence type="ECO:0000256" key="10">
    <source>
        <dbReference type="ARBA" id="ARBA00022840"/>
    </source>
</evidence>
<evidence type="ECO:0000256" key="2">
    <source>
        <dbReference type="ARBA" id="ARBA00004429"/>
    </source>
</evidence>
<evidence type="ECO:0000256" key="11">
    <source>
        <dbReference type="ARBA" id="ARBA00022989"/>
    </source>
</evidence>
<dbReference type="InterPro" id="IPR005467">
    <property type="entry name" value="His_kinase_dom"/>
</dbReference>
<dbReference type="InterPro" id="IPR011712">
    <property type="entry name" value="Sig_transdc_His_kin_sub3_dim/P"/>
</dbReference>
<evidence type="ECO:0000256" key="14">
    <source>
        <dbReference type="PIRNR" id="PIRNR003167"/>
    </source>
</evidence>
<keyword evidence="12 14" id="KW-0902">Two-component regulatory system</keyword>
<keyword evidence="13 14" id="KW-0472">Membrane</keyword>
<dbReference type="Pfam" id="PF00672">
    <property type="entry name" value="HAMP"/>
    <property type="match status" value="1"/>
</dbReference>
<evidence type="ECO:0000256" key="8">
    <source>
        <dbReference type="ARBA" id="ARBA00022741"/>
    </source>
</evidence>
<evidence type="ECO:0000259" key="18">
    <source>
        <dbReference type="PROSITE" id="PS50885"/>
    </source>
</evidence>
<dbReference type="SUPFAM" id="SSF55874">
    <property type="entry name" value="ATPase domain of HSP90 chaperone/DNA topoisomerase II/histidine kinase"/>
    <property type="match status" value="1"/>
</dbReference>
<dbReference type="SMART" id="SM00304">
    <property type="entry name" value="HAMP"/>
    <property type="match status" value="1"/>
</dbReference>